<dbReference type="UniPathway" id="UPA00214"/>
<feature type="binding site" evidence="11">
    <location>
        <position position="66"/>
    </location>
    <ligand>
        <name>ATP</name>
        <dbReference type="ChEBI" id="CHEBI:30616"/>
    </ligand>
</feature>
<keyword evidence="17" id="KW-1185">Reference proteome</keyword>
<evidence type="ECO:0000256" key="11">
    <source>
        <dbReference type="HAMAP-Rule" id="MF_00246"/>
    </source>
</evidence>
<dbReference type="RefSeq" id="WP_176967757.1">
    <property type="nucleotide sequence ID" value="NZ_FNNC01000005.1"/>
</dbReference>
<gene>
    <name evidence="11" type="primary">galK</name>
    <name evidence="16" type="ORF">SAMN05421781_2451</name>
</gene>
<feature type="domain" description="GHMP kinase N-terminal" evidence="13">
    <location>
        <begin position="92"/>
        <end position="181"/>
    </location>
</feature>
<dbReference type="AlphaFoldDB" id="A0A1H2WK43"/>
<evidence type="ECO:0000259" key="13">
    <source>
        <dbReference type="Pfam" id="PF00288"/>
    </source>
</evidence>
<organism evidence="16 17">
    <name type="scientific">Marinococcus luteus</name>
    <dbReference type="NCBI Taxonomy" id="1122204"/>
    <lineage>
        <taxon>Bacteria</taxon>
        <taxon>Bacillati</taxon>
        <taxon>Bacillota</taxon>
        <taxon>Bacilli</taxon>
        <taxon>Bacillales</taxon>
        <taxon>Bacillaceae</taxon>
        <taxon>Marinococcus</taxon>
    </lineage>
</organism>
<dbReference type="Pfam" id="PF00288">
    <property type="entry name" value="GHMP_kinases_N"/>
    <property type="match status" value="1"/>
</dbReference>
<evidence type="ECO:0000256" key="8">
    <source>
        <dbReference type="ARBA" id="ARBA00022842"/>
    </source>
</evidence>
<accession>A0A1H2WK43</accession>
<dbReference type="InterPro" id="IPR006203">
    <property type="entry name" value="GHMP_knse_ATP-bd_CS"/>
</dbReference>
<feature type="binding site" evidence="11">
    <location>
        <position position="161"/>
    </location>
    <ligand>
        <name>Mg(2+)</name>
        <dbReference type="ChEBI" id="CHEBI:18420"/>
    </ligand>
</feature>
<dbReference type="Pfam" id="PF10509">
    <property type="entry name" value="GalKase_gal_bdg"/>
    <property type="match status" value="1"/>
</dbReference>
<dbReference type="SUPFAM" id="SSF55060">
    <property type="entry name" value="GHMP Kinase, C-terminal domain"/>
    <property type="match status" value="1"/>
</dbReference>
<dbReference type="InterPro" id="IPR013750">
    <property type="entry name" value="GHMP_kinase_C_dom"/>
</dbReference>
<evidence type="ECO:0000313" key="17">
    <source>
        <dbReference type="Proteomes" id="UP000199488"/>
    </source>
</evidence>
<dbReference type="InterPro" id="IPR006204">
    <property type="entry name" value="GHMP_kinase_N_dom"/>
</dbReference>
<dbReference type="PROSITE" id="PS00106">
    <property type="entry name" value="GALACTOKINASE"/>
    <property type="match status" value="1"/>
</dbReference>
<dbReference type="PROSITE" id="PS00627">
    <property type="entry name" value="GHMP_KINASES_ATP"/>
    <property type="match status" value="1"/>
</dbReference>
<evidence type="ECO:0000256" key="10">
    <source>
        <dbReference type="ARBA" id="ARBA00023277"/>
    </source>
</evidence>
<keyword evidence="8 11" id="KW-0460">Magnesium</keyword>
<evidence type="ECO:0000256" key="4">
    <source>
        <dbReference type="ARBA" id="ARBA00022723"/>
    </source>
</evidence>
<dbReference type="GO" id="GO:0000287">
    <property type="term" value="F:magnesium ion binding"/>
    <property type="evidence" value="ECO:0007669"/>
    <property type="project" value="UniProtKB-UniRule"/>
</dbReference>
<feature type="binding site" evidence="11">
    <location>
        <position position="223"/>
    </location>
    <ligand>
        <name>substrate</name>
    </ligand>
</feature>
<evidence type="ECO:0000259" key="15">
    <source>
        <dbReference type="Pfam" id="PF10509"/>
    </source>
</evidence>
<evidence type="ECO:0000256" key="6">
    <source>
        <dbReference type="ARBA" id="ARBA00022777"/>
    </source>
</evidence>
<dbReference type="FunFam" id="3.30.230.10:FF:000017">
    <property type="entry name" value="Galactokinase"/>
    <property type="match status" value="1"/>
</dbReference>
<dbReference type="NCBIfam" id="NF003705">
    <property type="entry name" value="PRK05322.1"/>
    <property type="match status" value="1"/>
</dbReference>
<sequence length="392" mass="43443">MEAVVMKEFEQQFSRQAERLFFAPGRINVIGEHTDYNGGFVFPCAITNGTYAAAAGRSDRQLRFVSGNFLNEGMITLSMDDLSFQKEHDWANYPKGIFAILAAEGYQCETGYDIYFSGNIPNGAGLSSSASIELATAVLLNEWEGWGLSIKALVQYAQRVENEYIGVQTGIMDQFAIGFGKDGHAMLLDCGTLEYEYAPLPTDKYTILIMNTNKSRELAGSAYNERRAECEEALAEMQKHRDITNLCELSVEEWNQLSQEVKNETVRKRARHVIYEHDRTKQAAAMLKAENYKAFGRLLNESHRSLKEDYEVTGPELDTLAETAQKQPGVIGARMTGAGFGGCAIAFVEHGQAEEAEKSIAAAYEKETGFKPSFYKATAGEGARELARAGQK</sequence>
<dbReference type="GO" id="GO:0005829">
    <property type="term" value="C:cytosol"/>
    <property type="evidence" value="ECO:0007669"/>
    <property type="project" value="TreeGrafter"/>
</dbReference>
<dbReference type="InterPro" id="IPR000705">
    <property type="entry name" value="Galactokinase"/>
</dbReference>
<dbReference type="STRING" id="1122204.SAMN05421781_2451"/>
<dbReference type="Pfam" id="PF08544">
    <property type="entry name" value="GHMP_kinases_C"/>
    <property type="match status" value="1"/>
</dbReference>
<feature type="domain" description="Galactokinase N-terminal" evidence="15">
    <location>
        <begin position="7"/>
        <end position="55"/>
    </location>
</feature>
<feature type="binding site" evidence="11">
    <location>
        <begin position="123"/>
        <end position="129"/>
    </location>
    <ligand>
        <name>ATP</name>
        <dbReference type="ChEBI" id="CHEBI:30616"/>
    </ligand>
</feature>
<dbReference type="InterPro" id="IPR036554">
    <property type="entry name" value="GHMP_kinase_C_sf"/>
</dbReference>
<dbReference type="InterPro" id="IPR014721">
    <property type="entry name" value="Ribsml_uS5_D2-typ_fold_subgr"/>
</dbReference>
<dbReference type="SUPFAM" id="SSF54211">
    <property type="entry name" value="Ribosomal protein S5 domain 2-like"/>
    <property type="match status" value="1"/>
</dbReference>
<dbReference type="GO" id="GO:0006012">
    <property type="term" value="P:galactose metabolic process"/>
    <property type="evidence" value="ECO:0007669"/>
    <property type="project" value="UniProtKB-UniRule"/>
</dbReference>
<dbReference type="InterPro" id="IPR006206">
    <property type="entry name" value="Mevalonate/galactokinase"/>
</dbReference>
<keyword evidence="6 11" id="KW-0418">Kinase</keyword>
<dbReference type="Gene3D" id="3.30.230.10">
    <property type="match status" value="1"/>
</dbReference>
<dbReference type="InterPro" id="IPR019741">
    <property type="entry name" value="Galactokinase_CS"/>
</dbReference>
<evidence type="ECO:0000313" key="16">
    <source>
        <dbReference type="EMBL" id="SDW80369.1"/>
    </source>
</evidence>
<dbReference type="Gene3D" id="3.30.70.890">
    <property type="entry name" value="GHMP kinase, C-terminal domain"/>
    <property type="match status" value="1"/>
</dbReference>
<comment type="subcellular location">
    <subcellularLocation>
        <location evidence="11">Cytoplasm</location>
    </subcellularLocation>
</comment>
<comment type="pathway">
    <text evidence="11">Carbohydrate metabolism; galactose metabolism.</text>
</comment>
<feature type="domain" description="GHMP kinase C-terminal" evidence="14">
    <location>
        <begin position="287"/>
        <end position="365"/>
    </location>
</feature>
<comment type="function">
    <text evidence="11">Catalyzes the transfer of the gamma-phosphate of ATP to D-galactose to form alpha-D-galactose-1-phosphate (Gal-1-P).</text>
</comment>
<dbReference type="EMBL" id="FNNC01000005">
    <property type="protein sequence ID" value="SDW80369.1"/>
    <property type="molecule type" value="Genomic_DNA"/>
</dbReference>
<evidence type="ECO:0000256" key="5">
    <source>
        <dbReference type="ARBA" id="ARBA00022741"/>
    </source>
</evidence>
<evidence type="ECO:0000256" key="9">
    <source>
        <dbReference type="ARBA" id="ARBA00023144"/>
    </source>
</evidence>
<dbReference type="GO" id="GO:0005524">
    <property type="term" value="F:ATP binding"/>
    <property type="evidence" value="ECO:0007669"/>
    <property type="project" value="UniProtKB-UniRule"/>
</dbReference>
<dbReference type="PANTHER" id="PTHR10457:SF7">
    <property type="entry name" value="GALACTOKINASE-RELATED"/>
    <property type="match status" value="1"/>
</dbReference>
<feature type="site" description="Transition state stabilizer" evidence="11">
    <location>
        <position position="26"/>
    </location>
</feature>
<feature type="active site" description="Proton acceptor" evidence="11">
    <location>
        <position position="173"/>
    </location>
</feature>
<dbReference type="PIRSF" id="PIRSF000530">
    <property type="entry name" value="Galactokinase"/>
    <property type="match status" value="1"/>
</dbReference>
<dbReference type="InterPro" id="IPR020568">
    <property type="entry name" value="Ribosomal_Su5_D2-typ_SF"/>
</dbReference>
<evidence type="ECO:0000256" key="1">
    <source>
        <dbReference type="ARBA" id="ARBA00006566"/>
    </source>
</evidence>
<evidence type="ECO:0000256" key="12">
    <source>
        <dbReference type="NCBIfam" id="TIGR00131"/>
    </source>
</evidence>
<protein>
    <recommendedName>
        <fullName evidence="11 12">Galactokinase</fullName>
        <ecNumber evidence="11 12">2.7.1.6</ecNumber>
    </recommendedName>
    <alternativeName>
        <fullName evidence="11">Galactose kinase</fullName>
    </alternativeName>
</protein>
<comment type="catalytic activity">
    <reaction evidence="11">
        <text>alpha-D-galactose + ATP = alpha-D-galactose 1-phosphate + ADP + H(+)</text>
        <dbReference type="Rhea" id="RHEA:13553"/>
        <dbReference type="ChEBI" id="CHEBI:15378"/>
        <dbReference type="ChEBI" id="CHEBI:28061"/>
        <dbReference type="ChEBI" id="CHEBI:30616"/>
        <dbReference type="ChEBI" id="CHEBI:58336"/>
        <dbReference type="ChEBI" id="CHEBI:456216"/>
        <dbReference type="EC" id="2.7.1.6"/>
    </reaction>
</comment>
<keyword evidence="7 11" id="KW-0067">ATP-binding</keyword>
<dbReference type="FunFam" id="3.30.70.890:FF:000001">
    <property type="entry name" value="Galactokinase"/>
    <property type="match status" value="1"/>
</dbReference>
<feature type="binding site" evidence="11">
    <location>
        <begin position="32"/>
        <end position="35"/>
    </location>
    <ligand>
        <name>substrate</name>
    </ligand>
</feature>
<dbReference type="NCBIfam" id="TIGR00131">
    <property type="entry name" value="gal_kin"/>
    <property type="match status" value="1"/>
</dbReference>
<proteinExistence type="inferred from homology"/>
<dbReference type="PANTHER" id="PTHR10457">
    <property type="entry name" value="MEVALONATE KINASE/GALACTOKINASE"/>
    <property type="match status" value="1"/>
</dbReference>
<dbReference type="Proteomes" id="UP000199488">
    <property type="component" value="Unassembled WGS sequence"/>
</dbReference>
<keyword evidence="5 11" id="KW-0547">Nucleotide-binding</keyword>
<dbReference type="InterPro" id="IPR019539">
    <property type="entry name" value="GalKase_N"/>
</dbReference>
<evidence type="ECO:0000256" key="2">
    <source>
        <dbReference type="ARBA" id="ARBA00022490"/>
    </source>
</evidence>
<dbReference type="HAMAP" id="MF_00246">
    <property type="entry name" value="Galactokinase"/>
    <property type="match status" value="1"/>
</dbReference>
<name>A0A1H2WK43_9BACI</name>
<evidence type="ECO:0000256" key="7">
    <source>
        <dbReference type="ARBA" id="ARBA00022840"/>
    </source>
</evidence>
<keyword evidence="3 11" id="KW-0808">Transferase</keyword>
<dbReference type="GO" id="GO:0004335">
    <property type="term" value="F:galactokinase activity"/>
    <property type="evidence" value="ECO:0007669"/>
    <property type="project" value="UniProtKB-UniRule"/>
</dbReference>
<comment type="similarity">
    <text evidence="1 11">Belongs to the GHMP kinase family. GalK subfamily.</text>
</comment>
<keyword evidence="9 11" id="KW-0299">Galactose metabolism</keyword>
<keyword evidence="2 11" id="KW-0963">Cytoplasm</keyword>
<evidence type="ECO:0000259" key="14">
    <source>
        <dbReference type="Pfam" id="PF08544"/>
    </source>
</evidence>
<keyword evidence="10 11" id="KW-0119">Carbohydrate metabolism</keyword>
<dbReference type="EC" id="2.7.1.6" evidence="11 12"/>
<keyword evidence="4 11" id="KW-0479">Metal-binding</keyword>
<reference evidence="16 17" key="1">
    <citation type="submission" date="2016-10" db="EMBL/GenBank/DDBJ databases">
        <authorList>
            <person name="de Groot N.N."/>
        </authorList>
    </citation>
    <scope>NUCLEOTIDE SEQUENCE [LARGE SCALE GENOMIC DNA]</scope>
    <source>
        <strain evidence="16 17">DSM 23126</strain>
    </source>
</reference>
<feature type="binding site" evidence="11">
    <location>
        <position position="129"/>
    </location>
    <ligand>
        <name>Mg(2+)</name>
        <dbReference type="ChEBI" id="CHEBI:18420"/>
    </ligand>
</feature>
<dbReference type="PRINTS" id="PR00959">
    <property type="entry name" value="MEVGALKINASE"/>
</dbReference>
<dbReference type="InterPro" id="IPR022963">
    <property type="entry name" value="Galactokinase_bac"/>
</dbReference>
<dbReference type="PRINTS" id="PR00473">
    <property type="entry name" value="GALCTOKINASE"/>
</dbReference>
<evidence type="ECO:0000256" key="3">
    <source>
        <dbReference type="ARBA" id="ARBA00022679"/>
    </source>
</evidence>